<evidence type="ECO:0000256" key="2">
    <source>
        <dbReference type="ARBA" id="ARBA00022490"/>
    </source>
</evidence>
<dbReference type="Gene3D" id="1.20.58.380">
    <property type="entry name" value="Flagellar protein flit"/>
    <property type="match status" value="1"/>
</dbReference>
<gene>
    <name evidence="6" type="ORF">ACFFIT_10075</name>
</gene>
<dbReference type="InterPro" id="IPR008622">
    <property type="entry name" value="FliT"/>
</dbReference>
<sequence>MTEAVLNKYKSLFLLTEEMMKLCHAQEWDSLVTLETEFENLSSTLPNVADIDVEANLSPELLDLIGKTVENIQTVTELSHSKRGLLKQGIQSLDNQKKVHLAYSEFSDEAIENRLLKDIFKS</sequence>
<accession>A0ABV6CBQ1</accession>
<dbReference type="EMBL" id="JBHLXE010000100">
    <property type="protein sequence ID" value="MFC0180422.1"/>
    <property type="molecule type" value="Genomic_DNA"/>
</dbReference>
<organism evidence="6 7">
    <name type="scientific">Thorsellia kenyensis</name>
    <dbReference type="NCBI Taxonomy" id="1549888"/>
    <lineage>
        <taxon>Bacteria</taxon>
        <taxon>Pseudomonadati</taxon>
        <taxon>Pseudomonadota</taxon>
        <taxon>Gammaproteobacteria</taxon>
        <taxon>Enterobacterales</taxon>
        <taxon>Thorselliaceae</taxon>
        <taxon>Thorsellia</taxon>
    </lineage>
</organism>
<reference evidence="6 7" key="1">
    <citation type="submission" date="2024-09" db="EMBL/GenBank/DDBJ databases">
        <authorList>
            <person name="Sun Q."/>
            <person name="Mori K."/>
        </authorList>
    </citation>
    <scope>NUCLEOTIDE SEQUENCE [LARGE SCALE GENOMIC DNA]</scope>
    <source>
        <strain evidence="6 7">CCM 8545</strain>
    </source>
</reference>
<keyword evidence="4" id="KW-0143">Chaperone</keyword>
<dbReference type="Proteomes" id="UP001589758">
    <property type="component" value="Unassembled WGS sequence"/>
</dbReference>
<evidence type="ECO:0000256" key="3">
    <source>
        <dbReference type="ARBA" id="ARBA00022795"/>
    </source>
</evidence>
<evidence type="ECO:0000256" key="4">
    <source>
        <dbReference type="ARBA" id="ARBA00023186"/>
    </source>
</evidence>
<keyword evidence="2" id="KW-0963">Cytoplasm</keyword>
<evidence type="ECO:0000313" key="7">
    <source>
        <dbReference type="Proteomes" id="UP001589758"/>
    </source>
</evidence>
<protein>
    <recommendedName>
        <fullName evidence="5">Flagellar protein FliT</fullName>
    </recommendedName>
</protein>
<evidence type="ECO:0000313" key="6">
    <source>
        <dbReference type="EMBL" id="MFC0180422.1"/>
    </source>
</evidence>
<keyword evidence="3" id="KW-1005">Bacterial flagellum biogenesis</keyword>
<keyword evidence="7" id="KW-1185">Reference proteome</keyword>
<comment type="subcellular location">
    <subcellularLocation>
        <location evidence="1">Cytoplasm</location>
        <location evidence="1">Cytosol</location>
    </subcellularLocation>
</comment>
<dbReference type="Pfam" id="PF05400">
    <property type="entry name" value="FliT"/>
    <property type="match status" value="1"/>
</dbReference>
<proteinExistence type="predicted"/>
<comment type="caution">
    <text evidence="6">The sequence shown here is derived from an EMBL/GenBank/DDBJ whole genome shotgun (WGS) entry which is preliminary data.</text>
</comment>
<dbReference type="RefSeq" id="WP_385877532.1">
    <property type="nucleotide sequence ID" value="NZ_JBHLXE010000100.1"/>
</dbReference>
<name>A0ABV6CBQ1_9GAMM</name>
<evidence type="ECO:0000256" key="1">
    <source>
        <dbReference type="ARBA" id="ARBA00004514"/>
    </source>
</evidence>
<evidence type="ECO:0000256" key="5">
    <source>
        <dbReference type="ARBA" id="ARBA00093797"/>
    </source>
</evidence>